<evidence type="ECO:0000313" key="9">
    <source>
        <dbReference type="EMBL" id="MFB9908167.1"/>
    </source>
</evidence>
<evidence type="ECO:0000256" key="2">
    <source>
        <dbReference type="ARBA" id="ARBA00010892"/>
    </source>
</evidence>
<feature type="transmembrane region" description="Helical" evidence="8">
    <location>
        <begin position="325"/>
        <end position="345"/>
    </location>
</feature>
<evidence type="ECO:0000256" key="5">
    <source>
        <dbReference type="ARBA" id="ARBA00022692"/>
    </source>
</evidence>
<keyword evidence="5 8" id="KW-0812">Transmembrane</keyword>
<comment type="caution">
    <text evidence="9">The sequence shown here is derived from an EMBL/GenBank/DDBJ whole genome shotgun (WGS) entry which is preliminary data.</text>
</comment>
<keyword evidence="4" id="KW-0533">Nickel</keyword>
<feature type="transmembrane region" description="Helical" evidence="8">
    <location>
        <begin position="196"/>
        <end position="215"/>
    </location>
</feature>
<dbReference type="PANTHER" id="PTHR31611">
    <property type="entry name" value="HIGH-AFFINITY NICKEL TRANSPORT PROTEIN NIC1"/>
    <property type="match status" value="1"/>
</dbReference>
<feature type="transmembrane region" description="Helical" evidence="8">
    <location>
        <begin position="138"/>
        <end position="159"/>
    </location>
</feature>
<protein>
    <recommendedName>
        <fullName evidence="8">Nickel/cobalt efflux system</fullName>
    </recommendedName>
</protein>
<evidence type="ECO:0000256" key="8">
    <source>
        <dbReference type="RuleBase" id="RU362101"/>
    </source>
</evidence>
<evidence type="ECO:0000256" key="6">
    <source>
        <dbReference type="ARBA" id="ARBA00022989"/>
    </source>
</evidence>
<name>A0ABV6A4S9_9PSEU</name>
<proteinExistence type="inferred from homology"/>
<comment type="similarity">
    <text evidence="2 8">Belongs to the NiCoT transporter (TC 2.A.52) family.</text>
</comment>
<feature type="transmembrane region" description="Helical" evidence="8">
    <location>
        <begin position="93"/>
        <end position="118"/>
    </location>
</feature>
<evidence type="ECO:0000256" key="1">
    <source>
        <dbReference type="ARBA" id="ARBA00004127"/>
    </source>
</evidence>
<keyword evidence="7 8" id="KW-0472">Membrane</keyword>
<keyword evidence="6 8" id="KW-1133">Transmembrane helix</keyword>
<dbReference type="InterPro" id="IPR004688">
    <property type="entry name" value="Ni/Co_transpt"/>
</dbReference>
<dbReference type="NCBIfam" id="TIGR00802">
    <property type="entry name" value="nico"/>
    <property type="match status" value="1"/>
</dbReference>
<dbReference type="InterPro" id="IPR011541">
    <property type="entry name" value="Ni/Co_transpt_high_affinity"/>
</dbReference>
<dbReference type="Pfam" id="PF03824">
    <property type="entry name" value="NicO"/>
    <property type="match status" value="1"/>
</dbReference>
<dbReference type="Proteomes" id="UP001589693">
    <property type="component" value="Unassembled WGS sequence"/>
</dbReference>
<feature type="transmembrane region" description="Helical" evidence="8">
    <location>
        <begin position="235"/>
        <end position="258"/>
    </location>
</feature>
<comment type="subcellular location">
    <subcellularLocation>
        <location evidence="8">Cell membrane</location>
        <topology evidence="8">Multi-pass membrane protein</topology>
    </subcellularLocation>
    <subcellularLocation>
        <location evidence="1">Endomembrane system</location>
        <topology evidence="1">Multi-pass membrane protein</topology>
    </subcellularLocation>
</comment>
<keyword evidence="10" id="KW-1185">Reference proteome</keyword>
<dbReference type="EMBL" id="JBHLZU010000026">
    <property type="protein sequence ID" value="MFB9908167.1"/>
    <property type="molecule type" value="Genomic_DNA"/>
</dbReference>
<sequence>MTSLDAQAQAPSGAWTAQERRGLFGIIGAIVLLHVAGIGLYLAYADRFPGSGILASAGAIAYVLGVRHAFDADHIAAIDDTTRLMLLRGKRPMGVGFFFAMGHSSVVLLLAVIVSLAAGTIAESEVDGVKEITGTISMVVAISFLLLVAVLNAGVLRSLGGLWRKMRRGQMAEAEVERVLMNRGVFNRLLGGRLRVLIRSSWHMYPVGFLMGLGLETASEVTLLGLTATTATGGQLPFVAVLSLPLIFAAGMSTFDTLDSLLMTRAYSWSYRNPVRTLFYNTVTTAITVLIAAFVVIVYVSQLLAEKAGLTWLAAIGDISEQFEVMGYGIAATFLLAWGGAVLWWKARGYEDRHPAIPAGEE</sequence>
<feature type="transmembrane region" description="Helical" evidence="8">
    <location>
        <begin position="278"/>
        <end position="305"/>
    </location>
</feature>
<dbReference type="RefSeq" id="WP_377859574.1">
    <property type="nucleotide sequence ID" value="NZ_JBHLZU010000026.1"/>
</dbReference>
<evidence type="ECO:0000256" key="3">
    <source>
        <dbReference type="ARBA" id="ARBA00022448"/>
    </source>
</evidence>
<reference evidence="9 10" key="1">
    <citation type="submission" date="2024-09" db="EMBL/GenBank/DDBJ databases">
        <authorList>
            <person name="Sun Q."/>
            <person name="Mori K."/>
        </authorList>
    </citation>
    <scope>NUCLEOTIDE SEQUENCE [LARGE SCALE GENOMIC DNA]</scope>
    <source>
        <strain evidence="9 10">TBRC 7907</strain>
    </source>
</reference>
<feature type="transmembrane region" description="Helical" evidence="8">
    <location>
        <begin position="23"/>
        <end position="44"/>
    </location>
</feature>
<evidence type="ECO:0000313" key="10">
    <source>
        <dbReference type="Proteomes" id="UP001589693"/>
    </source>
</evidence>
<keyword evidence="3 8" id="KW-0813">Transport</keyword>
<evidence type="ECO:0000256" key="4">
    <source>
        <dbReference type="ARBA" id="ARBA00022596"/>
    </source>
</evidence>
<organism evidence="9 10">
    <name type="scientific">Allokutzneria oryzae</name>
    <dbReference type="NCBI Taxonomy" id="1378989"/>
    <lineage>
        <taxon>Bacteria</taxon>
        <taxon>Bacillati</taxon>
        <taxon>Actinomycetota</taxon>
        <taxon>Actinomycetes</taxon>
        <taxon>Pseudonocardiales</taxon>
        <taxon>Pseudonocardiaceae</taxon>
        <taxon>Allokutzneria</taxon>
    </lineage>
</organism>
<gene>
    <name evidence="9" type="ORF">ACFFQA_29900</name>
</gene>
<evidence type="ECO:0000256" key="7">
    <source>
        <dbReference type="ARBA" id="ARBA00023136"/>
    </source>
</evidence>
<dbReference type="PANTHER" id="PTHR31611:SF0">
    <property type="entry name" value="HIGH-AFFINITY NICKEL TRANSPORT PROTEIN NIC1"/>
    <property type="match status" value="1"/>
</dbReference>
<accession>A0ABV6A4S9</accession>